<name>A0A9Q1DBD6_CONCO</name>
<proteinExistence type="predicted"/>
<dbReference type="Gene3D" id="3.30.70.2760">
    <property type="match status" value="1"/>
</dbReference>
<dbReference type="AlphaFoldDB" id="A0A9Q1DBD6"/>
<evidence type="ECO:0000313" key="1">
    <source>
        <dbReference type="EMBL" id="KAJ8265332.1"/>
    </source>
</evidence>
<evidence type="ECO:0000313" key="2">
    <source>
        <dbReference type="Proteomes" id="UP001152803"/>
    </source>
</evidence>
<dbReference type="OrthoDB" id="9991235at2759"/>
<organism evidence="1 2">
    <name type="scientific">Conger conger</name>
    <name type="common">Conger eel</name>
    <name type="synonym">Muraena conger</name>
    <dbReference type="NCBI Taxonomy" id="82655"/>
    <lineage>
        <taxon>Eukaryota</taxon>
        <taxon>Metazoa</taxon>
        <taxon>Chordata</taxon>
        <taxon>Craniata</taxon>
        <taxon>Vertebrata</taxon>
        <taxon>Euteleostomi</taxon>
        <taxon>Actinopterygii</taxon>
        <taxon>Neopterygii</taxon>
        <taxon>Teleostei</taxon>
        <taxon>Anguilliformes</taxon>
        <taxon>Congridae</taxon>
        <taxon>Conger</taxon>
    </lineage>
</organism>
<comment type="caution">
    <text evidence="1">The sequence shown here is derived from an EMBL/GenBank/DDBJ whole genome shotgun (WGS) entry which is preliminary data.</text>
</comment>
<gene>
    <name evidence="1" type="ORF">COCON_G00144310</name>
</gene>
<sequence>MPGSGLPCPQVSQLLPEKFAEQLIRVYCKRTDRKSLEAAKKYFVQWCINKDFTKPKDGDVIAPELTPLKASWCNRDNDNDEDNEGGSVTGVCRNCVSKAKAKLFN</sequence>
<dbReference type="EMBL" id="JAFJMO010000010">
    <property type="protein sequence ID" value="KAJ8265332.1"/>
    <property type="molecule type" value="Genomic_DNA"/>
</dbReference>
<protein>
    <submittedName>
        <fullName evidence="1">Uncharacterized protein</fullName>
    </submittedName>
</protein>
<reference evidence="1" key="1">
    <citation type="journal article" date="2023" name="Science">
        <title>Genome structures resolve the early diversification of teleost fishes.</title>
        <authorList>
            <person name="Parey E."/>
            <person name="Louis A."/>
            <person name="Montfort J."/>
            <person name="Bouchez O."/>
            <person name="Roques C."/>
            <person name="Iampietro C."/>
            <person name="Lluch J."/>
            <person name="Castinel A."/>
            <person name="Donnadieu C."/>
            <person name="Desvignes T."/>
            <person name="Floi Bucao C."/>
            <person name="Jouanno E."/>
            <person name="Wen M."/>
            <person name="Mejri S."/>
            <person name="Dirks R."/>
            <person name="Jansen H."/>
            <person name="Henkel C."/>
            <person name="Chen W.J."/>
            <person name="Zahm M."/>
            <person name="Cabau C."/>
            <person name="Klopp C."/>
            <person name="Thompson A.W."/>
            <person name="Robinson-Rechavi M."/>
            <person name="Braasch I."/>
            <person name="Lecointre G."/>
            <person name="Bobe J."/>
            <person name="Postlethwait J.H."/>
            <person name="Berthelot C."/>
            <person name="Roest Crollius H."/>
            <person name="Guiguen Y."/>
        </authorList>
    </citation>
    <scope>NUCLEOTIDE SEQUENCE</scope>
    <source>
        <strain evidence="1">Concon-B</strain>
    </source>
</reference>
<accession>A0A9Q1DBD6</accession>
<dbReference type="Proteomes" id="UP001152803">
    <property type="component" value="Unassembled WGS sequence"/>
</dbReference>
<keyword evidence="2" id="KW-1185">Reference proteome</keyword>